<comment type="similarity">
    <text evidence="3">Belongs to the LTA synthase family.</text>
</comment>
<dbReference type="SUPFAM" id="SSF53649">
    <property type="entry name" value="Alkaline phosphatase-like"/>
    <property type="match status" value="1"/>
</dbReference>
<feature type="domain" description="Sulfatase N-terminal" evidence="13">
    <location>
        <begin position="250"/>
        <end position="546"/>
    </location>
</feature>
<keyword evidence="7 12" id="KW-0472">Membrane</keyword>
<feature type="transmembrane region" description="Helical" evidence="12">
    <location>
        <begin position="158"/>
        <end position="176"/>
    </location>
</feature>
<evidence type="ECO:0000259" key="13">
    <source>
        <dbReference type="Pfam" id="PF00884"/>
    </source>
</evidence>
<evidence type="ECO:0000256" key="5">
    <source>
        <dbReference type="ARBA" id="ARBA00022692"/>
    </source>
</evidence>
<dbReference type="Pfam" id="PF00884">
    <property type="entry name" value="Sulfatase"/>
    <property type="match status" value="1"/>
</dbReference>
<dbReference type="PANTHER" id="PTHR47371:SF3">
    <property type="entry name" value="PHOSPHOGLYCEROL TRANSFERASE I"/>
    <property type="match status" value="1"/>
</dbReference>
<feature type="transmembrane region" description="Helical" evidence="12">
    <location>
        <begin position="44"/>
        <end position="65"/>
    </location>
</feature>
<dbReference type="EMBL" id="MXAL01000011">
    <property type="protein sequence ID" value="OWF32181.1"/>
    <property type="molecule type" value="Genomic_DNA"/>
</dbReference>
<keyword evidence="14" id="KW-0808">Transferase</keyword>
<dbReference type="GO" id="GO:0046872">
    <property type="term" value="F:metal ion binding"/>
    <property type="evidence" value="ECO:0007669"/>
    <property type="project" value="UniProtKB-KW"/>
</dbReference>
<accession>A0A210P6V8</accession>
<evidence type="ECO:0000256" key="10">
    <source>
        <dbReference type="PIRSR" id="PIRSR005091-3"/>
    </source>
</evidence>
<evidence type="ECO:0000256" key="8">
    <source>
        <dbReference type="PIRSR" id="PIRSR005091-1"/>
    </source>
</evidence>
<evidence type="ECO:0000256" key="4">
    <source>
        <dbReference type="ARBA" id="ARBA00022475"/>
    </source>
</evidence>
<evidence type="ECO:0000256" key="2">
    <source>
        <dbReference type="ARBA" id="ARBA00004936"/>
    </source>
</evidence>
<comment type="subcellular location">
    <subcellularLocation>
        <location evidence="1">Cell membrane</location>
        <topology evidence="1">Multi-pass membrane protein</topology>
    </subcellularLocation>
</comment>
<keyword evidence="9" id="KW-0479">Metal-binding</keyword>
<evidence type="ECO:0000256" key="7">
    <source>
        <dbReference type="ARBA" id="ARBA00023136"/>
    </source>
</evidence>
<dbReference type="RefSeq" id="WP_056968248.1">
    <property type="nucleotide sequence ID" value="NZ_LNUB01000047.1"/>
</dbReference>
<dbReference type="InterPro" id="IPR012160">
    <property type="entry name" value="LtaS-like"/>
</dbReference>
<dbReference type="InterPro" id="IPR017850">
    <property type="entry name" value="Alkaline_phosphatase_core_sf"/>
</dbReference>
<dbReference type="AlphaFoldDB" id="A0A210P6V8"/>
<evidence type="ECO:0000256" key="12">
    <source>
        <dbReference type="SAM" id="Phobius"/>
    </source>
</evidence>
<feature type="transmembrane region" description="Helical" evidence="12">
    <location>
        <begin position="12"/>
        <end position="32"/>
    </location>
</feature>
<feature type="binding site" evidence="9">
    <location>
        <position position="419"/>
    </location>
    <ligand>
        <name>substrate</name>
    </ligand>
</feature>
<evidence type="ECO:0000256" key="6">
    <source>
        <dbReference type="ARBA" id="ARBA00022989"/>
    </source>
</evidence>
<evidence type="ECO:0000256" key="3">
    <source>
        <dbReference type="ARBA" id="ARBA00009983"/>
    </source>
</evidence>
<keyword evidence="9" id="KW-0464">Manganese</keyword>
<dbReference type="GO" id="GO:0005886">
    <property type="term" value="C:plasma membrane"/>
    <property type="evidence" value="ECO:0007669"/>
    <property type="project" value="UniProtKB-SubCell"/>
</dbReference>
<feature type="binding site" evidence="10">
    <location>
        <position position="480"/>
    </location>
    <ligand>
        <name>Mn(2+)</name>
        <dbReference type="ChEBI" id="CHEBI:29035"/>
    </ligand>
</feature>
<dbReference type="PIRSF" id="PIRSF005091">
    <property type="entry name" value="Mmb_sulf_HI1246"/>
    <property type="match status" value="1"/>
</dbReference>
<name>A0A210P6V8_9LACO</name>
<evidence type="ECO:0000313" key="15">
    <source>
        <dbReference type="Proteomes" id="UP000196649"/>
    </source>
</evidence>
<evidence type="ECO:0000256" key="9">
    <source>
        <dbReference type="PIRSR" id="PIRSR005091-2"/>
    </source>
</evidence>
<dbReference type="Proteomes" id="UP000196649">
    <property type="component" value="Unassembled WGS sequence"/>
</dbReference>
<feature type="binding site" evidence="10">
    <location>
        <position position="479"/>
    </location>
    <ligand>
        <name>Mn(2+)</name>
        <dbReference type="ChEBI" id="CHEBI:29035"/>
    </ligand>
</feature>
<proteinExistence type="inferred from homology"/>
<feature type="transmembrane region" description="Helical" evidence="12">
    <location>
        <begin position="128"/>
        <end position="146"/>
    </location>
</feature>
<dbReference type="Gene3D" id="3.30.1120.170">
    <property type="match status" value="1"/>
</dbReference>
<evidence type="ECO:0000256" key="11">
    <source>
        <dbReference type="SAM" id="MobiDB-lite"/>
    </source>
</evidence>
<comment type="pathway">
    <text evidence="2">Cell wall biogenesis; lipoteichoic acid biosynthesis.</text>
</comment>
<evidence type="ECO:0000313" key="14">
    <source>
        <dbReference type="EMBL" id="OWF32181.1"/>
    </source>
</evidence>
<dbReference type="InterPro" id="IPR000917">
    <property type="entry name" value="Sulfatase_N"/>
</dbReference>
<feature type="transmembrane region" description="Helical" evidence="12">
    <location>
        <begin position="72"/>
        <end position="93"/>
    </location>
</feature>
<comment type="caution">
    <text evidence="14">The sequence shown here is derived from an EMBL/GenBank/DDBJ whole genome shotgun (WGS) entry which is preliminary data.</text>
</comment>
<reference evidence="14 15" key="1">
    <citation type="submission" date="2017-03" db="EMBL/GenBank/DDBJ databases">
        <title>Genome sequence of Lactobacillus kimchii KACC 12383.</title>
        <authorList>
            <person name="Chun J."/>
        </authorList>
    </citation>
    <scope>NUCLEOTIDE SEQUENCE [LARGE SCALE GENOMIC DNA]</scope>
    <source>
        <strain evidence="14 15">KACC 12383</strain>
    </source>
</reference>
<gene>
    <name evidence="14" type="ORF">LKACC12383_02206</name>
</gene>
<protein>
    <submittedName>
        <fullName evidence="14">Phosphatidylglycerol--membrane-oligosaccharide glycerophosphotransferase</fullName>
        <ecNumber evidence="14">2.7.8.20</ecNumber>
    </submittedName>
</protein>
<keyword evidence="5 12" id="KW-0812">Transmembrane</keyword>
<dbReference type="PANTHER" id="PTHR47371">
    <property type="entry name" value="LIPOTEICHOIC ACID SYNTHASE"/>
    <property type="match status" value="1"/>
</dbReference>
<dbReference type="InterPro" id="IPR050448">
    <property type="entry name" value="OpgB/LTA_synthase_biosynth"/>
</dbReference>
<feature type="compositionally biased region" description="Polar residues" evidence="11">
    <location>
        <begin position="673"/>
        <end position="688"/>
    </location>
</feature>
<keyword evidence="6 12" id="KW-1133">Transmembrane helix</keyword>
<feature type="active site" evidence="8">
    <location>
        <position position="302"/>
    </location>
</feature>
<keyword evidence="4" id="KW-1003">Cell membrane</keyword>
<dbReference type="EC" id="2.7.8.20" evidence="14"/>
<dbReference type="Gene3D" id="3.40.720.10">
    <property type="entry name" value="Alkaline Phosphatase, subunit A"/>
    <property type="match status" value="1"/>
</dbReference>
<dbReference type="GO" id="GO:0008960">
    <property type="term" value="F:phosphatidylglycerol-membrane-oligosaccharide glycerophosphotransferase activity"/>
    <property type="evidence" value="ECO:0007669"/>
    <property type="project" value="UniProtKB-EC"/>
</dbReference>
<organism evidence="14 15">
    <name type="scientific">Companilactobacillus kimchii</name>
    <dbReference type="NCBI Taxonomy" id="2801452"/>
    <lineage>
        <taxon>Bacteria</taxon>
        <taxon>Bacillati</taxon>
        <taxon>Bacillota</taxon>
        <taxon>Bacilli</taxon>
        <taxon>Lactobacillales</taxon>
        <taxon>Lactobacillaceae</taxon>
        <taxon>Companilactobacillus</taxon>
    </lineage>
</organism>
<feature type="binding site" evidence="10">
    <location>
        <position position="302"/>
    </location>
    <ligand>
        <name>Mn(2+)</name>
        <dbReference type="ChEBI" id="CHEBI:29035"/>
    </ligand>
</feature>
<sequence length="724" mass="82087">MNRLKIFLSKRLGFLTLLVFTLWLKTIIAYYTDFSLGATDPLQHSILILNPIATSVILLSISLYVTRSRISYIVMGVIYVLESILLYGNVLYYRELSDFLSFNTITSASKVSKGLGGSATSLIQVHDIFYVLDFIIIAILLFTHFIKIDPRPMKKLTAVATTMLGIFLFSLNLTVAESNRPQLLGRTFDRSYIVKYLGLNTFLAYDSIKTVQNNQVRSEAVGTDMDDVLSDVQKNYAKPNQAYFGKAKGKNIIIIHLESFQQFLINDKVNGQEVTPFLNSLYNDKNTMSFDNFYHEVGQGRTSDAENMLETGLFGLPEGSLFTKLGSDNTFQAAPAILGQKEGYTSAVFHGNVGSFWNRNSVYKNMGYNYFFDSSYFNKSDDSMLGFGMKDKLMLSESVKYLEQLQQPFYAKFITVTNHYPFQLTDEDKDDFTPPDTDNSTVNGYFETAHYLDNSLKEFFSYLKSSGIYDNSMIVLYGDHYGLSDSQNTDLAPVLGIDSKDWTDFNDSQMQKVPFMIHMKGLKGGINHTYGGEIDVLPTLLHLAGINTKQYVQLGTDLLSKQHNPIVIFRNKNFVTPHYTVLKGNSDQPEVYRNKTGELVDLSQNPILKQKVKKWQEYVNDKLKLSDTINNKNLLRFYTPSGFTPVNPKNYDYQNEIQKLVQTRNDLGLKSTSVYSQNNNKSTTSLYTTDAPELNGDRTYIDSWSSILKEDSESKSNNSTSTNK</sequence>
<feature type="region of interest" description="Disordered" evidence="11">
    <location>
        <begin position="673"/>
        <end position="692"/>
    </location>
</feature>
<dbReference type="CDD" id="cd16015">
    <property type="entry name" value="LTA_synthase"/>
    <property type="match status" value="1"/>
</dbReference>
<feature type="binding site" evidence="10">
    <location>
        <position position="258"/>
    </location>
    <ligand>
        <name>Mn(2+)</name>
        <dbReference type="ChEBI" id="CHEBI:29035"/>
    </ligand>
</feature>
<evidence type="ECO:0000256" key="1">
    <source>
        <dbReference type="ARBA" id="ARBA00004651"/>
    </source>
</evidence>